<dbReference type="AlphaFoldDB" id="Q2G9C3"/>
<evidence type="ECO:0000256" key="2">
    <source>
        <dbReference type="SAM" id="Phobius"/>
    </source>
</evidence>
<feature type="transmembrane region" description="Helical" evidence="2">
    <location>
        <begin position="74"/>
        <end position="91"/>
    </location>
</feature>
<dbReference type="HOGENOM" id="CLU_2356942_0_0_5"/>
<reference evidence="4" key="1">
    <citation type="submission" date="2006-01" db="EMBL/GenBank/DDBJ databases">
        <title>Complete sequence of Novosphingobium aromaticivorans DSM 12444.</title>
        <authorList>
            <consortium name="US DOE Joint Genome Institute"/>
            <person name="Copeland A."/>
            <person name="Lucas S."/>
            <person name="Lapidus A."/>
            <person name="Barry K."/>
            <person name="Detter J.C."/>
            <person name="Glavina T."/>
            <person name="Hammon N."/>
            <person name="Israni S."/>
            <person name="Pitluck S."/>
            <person name="Chain P."/>
            <person name="Malfatti S."/>
            <person name="Shin M."/>
            <person name="Vergez L."/>
            <person name="Schmutz J."/>
            <person name="Larimer F."/>
            <person name="Land M."/>
            <person name="Kyrpides N."/>
            <person name="Ivanova N."/>
            <person name="Fredrickson J."/>
            <person name="Balkwill D."/>
            <person name="Romine M.F."/>
            <person name="Richardson P."/>
        </authorList>
    </citation>
    <scope>NUCLEOTIDE SEQUENCE [LARGE SCALE GENOMIC DNA]</scope>
    <source>
        <strain evidence="4">ATCC 700278 / DSM 12444 / CCUG 56034 / CIP 105152 / NBRC 16084 / F199</strain>
    </source>
</reference>
<name>Q2G9C3_NOVAD</name>
<keyword evidence="2" id="KW-1133">Transmembrane helix</keyword>
<dbReference type="Pfam" id="PF18919">
    <property type="entry name" value="DUF5670"/>
    <property type="match status" value="1"/>
</dbReference>
<protein>
    <recommendedName>
        <fullName evidence="5">Lmo0937 family membrane protein</fullName>
    </recommendedName>
</protein>
<evidence type="ECO:0000313" key="4">
    <source>
        <dbReference type="Proteomes" id="UP000009134"/>
    </source>
</evidence>
<organism evidence="3 4">
    <name type="scientific">Novosphingobium aromaticivorans (strain ATCC 700278 / DSM 12444 / CCUG 56034 / CIP 105152 / NBRC 16084 / F199)</name>
    <dbReference type="NCBI Taxonomy" id="279238"/>
    <lineage>
        <taxon>Bacteria</taxon>
        <taxon>Pseudomonadati</taxon>
        <taxon>Pseudomonadota</taxon>
        <taxon>Alphaproteobacteria</taxon>
        <taxon>Sphingomonadales</taxon>
        <taxon>Sphingomonadaceae</taxon>
        <taxon>Novosphingobium</taxon>
    </lineage>
</organism>
<proteinExistence type="predicted"/>
<keyword evidence="2" id="KW-0472">Membrane</keyword>
<keyword evidence="4" id="KW-1185">Reference proteome</keyword>
<dbReference type="Proteomes" id="UP000009134">
    <property type="component" value="Chromosome"/>
</dbReference>
<feature type="region of interest" description="Disordered" evidence="1">
    <location>
        <begin position="17"/>
        <end position="47"/>
    </location>
</feature>
<evidence type="ECO:0000256" key="1">
    <source>
        <dbReference type="SAM" id="MobiDB-lite"/>
    </source>
</evidence>
<keyword evidence="2" id="KW-0812">Transmembrane</keyword>
<evidence type="ECO:0008006" key="5">
    <source>
        <dbReference type="Google" id="ProtNLM"/>
    </source>
</evidence>
<dbReference type="KEGG" id="nar:Saro_1105"/>
<accession>Q2G9C3</accession>
<dbReference type="NCBIfam" id="NF033488">
    <property type="entry name" value="lmo0937_fam_TM"/>
    <property type="match status" value="1"/>
</dbReference>
<dbReference type="EMBL" id="CP000248">
    <property type="protein sequence ID" value="ABD25550.1"/>
    <property type="molecule type" value="Genomic_DNA"/>
</dbReference>
<evidence type="ECO:0000313" key="3">
    <source>
        <dbReference type="EMBL" id="ABD25550.1"/>
    </source>
</evidence>
<dbReference type="InterPro" id="IPR043727">
    <property type="entry name" value="Lmo0937-like"/>
</dbReference>
<feature type="transmembrane region" description="Helical" evidence="2">
    <location>
        <begin position="48"/>
        <end position="68"/>
    </location>
</feature>
<gene>
    <name evidence="3" type="ordered locus">Saro_1105</name>
</gene>
<dbReference type="STRING" id="279238.Saro_1105"/>
<sequence length="96" mass="10669">MVSSRYARRILRQANFRSSTVAAGHRGTKPKPRELRARRGGRSPGRPNMLLTIALILFVLWALGVFAFKVTAGVIHLVLVVALIVGLVHLFRGRRV</sequence>